<protein>
    <recommendedName>
        <fullName evidence="5">GPN-loop GTPase 2</fullName>
    </recommendedName>
</protein>
<dbReference type="FunFam" id="3.40.50.300:FF:000338">
    <property type="entry name" value="GPN-loop GTPase 2"/>
    <property type="match status" value="1"/>
</dbReference>
<accession>A0A7S0RHC1</accession>
<dbReference type="InterPro" id="IPR027417">
    <property type="entry name" value="P-loop_NTPase"/>
</dbReference>
<reference evidence="7" key="1">
    <citation type="submission" date="2021-01" db="EMBL/GenBank/DDBJ databases">
        <authorList>
            <person name="Corre E."/>
            <person name="Pelletier E."/>
            <person name="Niang G."/>
            <person name="Scheremetjew M."/>
            <person name="Finn R."/>
            <person name="Kale V."/>
            <person name="Holt S."/>
            <person name="Cochrane G."/>
            <person name="Meng A."/>
            <person name="Brown T."/>
            <person name="Cohen L."/>
        </authorList>
    </citation>
    <scope>NUCLEOTIDE SEQUENCE</scope>
    <source>
        <strain evidence="7">SAG 11-49</strain>
    </source>
</reference>
<evidence type="ECO:0000256" key="4">
    <source>
        <dbReference type="ARBA" id="ARBA00023134"/>
    </source>
</evidence>
<dbReference type="Pfam" id="PF03029">
    <property type="entry name" value="ATP_bind_1"/>
    <property type="match status" value="1"/>
</dbReference>
<comment type="subunit">
    <text evidence="5">Binds to RNA polymerase II (RNAPII).</text>
</comment>
<keyword evidence="4 5" id="KW-0342">GTP-binding</keyword>
<dbReference type="Gene3D" id="3.40.50.300">
    <property type="entry name" value="P-loop containing nucleotide triphosphate hydrolases"/>
    <property type="match status" value="1"/>
</dbReference>
<proteinExistence type="inferred from homology"/>
<name>A0A7S0RHC1_9CHLO</name>
<evidence type="ECO:0000313" key="7">
    <source>
        <dbReference type="EMBL" id="CAD8677260.1"/>
    </source>
</evidence>
<dbReference type="EMBL" id="HBFB01014023">
    <property type="protein sequence ID" value="CAD8677260.1"/>
    <property type="molecule type" value="Transcribed_RNA"/>
</dbReference>
<feature type="compositionally biased region" description="Basic and acidic residues" evidence="6">
    <location>
        <begin position="348"/>
        <end position="358"/>
    </location>
</feature>
<comment type="function">
    <text evidence="5">Small GTPase required for proper localization of RNA polymerase II and III (RNAPII and RNAPIII). May act at an RNAP assembly step prior to nuclear import.</text>
</comment>
<evidence type="ECO:0000256" key="2">
    <source>
        <dbReference type="ARBA" id="ARBA00022741"/>
    </source>
</evidence>
<dbReference type="GO" id="GO:0003924">
    <property type="term" value="F:GTPase activity"/>
    <property type="evidence" value="ECO:0007669"/>
    <property type="project" value="TreeGrafter"/>
</dbReference>
<sequence>MPFGQLVIGPPGSGKTTYCNGISQYMRGIGRKVALVNLDPANDVLPYTPDIDIADLIDLANVMEELGLGPNGGLVYCMEYLDKNMDWLLEAMEPLEKEGCYFLFDLPGQVELFTQHASLQAIVKTLTDRAHMRLAAVHLVDAHLCTDAPKFISCLLLSLGTMLHLELPHVNVLSKVDLVRAYGKLDFSLDFYTEVQDLSYLVRAMGTSPFSTRFRKLSSALCEVVQDYGLVSFMPLAIQDQEAVAAVVGAVDKANGYVFASLATRTPYPPEFVYGAGYQPGQSDMWSSYQEKYIDSAPAVSDIAERANPAPDAPPVPKGSSNMGKLARAAAAGGSNSKSSGKTGSEAKGNDGDEGKHV</sequence>
<organism evidence="7">
    <name type="scientific">Chlamydomonas leiostraca</name>
    <dbReference type="NCBI Taxonomy" id="1034604"/>
    <lineage>
        <taxon>Eukaryota</taxon>
        <taxon>Viridiplantae</taxon>
        <taxon>Chlorophyta</taxon>
        <taxon>core chlorophytes</taxon>
        <taxon>Chlorophyceae</taxon>
        <taxon>CS clade</taxon>
        <taxon>Chlamydomonadales</taxon>
        <taxon>Chlamydomonadaceae</taxon>
        <taxon>Chlamydomonas</taxon>
    </lineage>
</organism>
<dbReference type="GO" id="GO:0005525">
    <property type="term" value="F:GTP binding"/>
    <property type="evidence" value="ECO:0007669"/>
    <property type="project" value="UniProtKB-KW"/>
</dbReference>
<keyword evidence="2 5" id="KW-0547">Nucleotide-binding</keyword>
<feature type="region of interest" description="Disordered" evidence="6">
    <location>
        <begin position="305"/>
        <end position="358"/>
    </location>
</feature>
<evidence type="ECO:0000256" key="6">
    <source>
        <dbReference type="SAM" id="MobiDB-lite"/>
    </source>
</evidence>
<dbReference type="CDD" id="cd17871">
    <property type="entry name" value="GPN2"/>
    <property type="match status" value="1"/>
</dbReference>
<keyword evidence="3 5" id="KW-0378">Hydrolase</keyword>
<gene>
    <name evidence="7" type="ORF">CLEI1391_LOCUS7886</name>
</gene>
<comment type="similarity">
    <text evidence="1 5">Belongs to the GPN-loop GTPase family.</text>
</comment>
<dbReference type="AlphaFoldDB" id="A0A7S0RHC1"/>
<dbReference type="InterPro" id="IPR004130">
    <property type="entry name" value="Gpn"/>
</dbReference>
<dbReference type="GO" id="GO:0005737">
    <property type="term" value="C:cytoplasm"/>
    <property type="evidence" value="ECO:0007669"/>
    <property type="project" value="TreeGrafter"/>
</dbReference>
<feature type="compositionally biased region" description="Low complexity" evidence="6">
    <location>
        <begin position="324"/>
        <end position="344"/>
    </location>
</feature>
<dbReference type="PANTHER" id="PTHR21231:SF3">
    <property type="entry name" value="GPN-LOOP GTPASE 2"/>
    <property type="match status" value="1"/>
</dbReference>
<evidence type="ECO:0000256" key="1">
    <source>
        <dbReference type="ARBA" id="ARBA00005290"/>
    </source>
</evidence>
<evidence type="ECO:0000256" key="3">
    <source>
        <dbReference type="ARBA" id="ARBA00022801"/>
    </source>
</evidence>
<dbReference type="InterPro" id="IPR030231">
    <property type="entry name" value="Gpn2"/>
</dbReference>
<dbReference type="PANTHER" id="PTHR21231">
    <property type="entry name" value="XPA-BINDING PROTEIN 1-RELATED"/>
    <property type="match status" value="1"/>
</dbReference>
<dbReference type="SUPFAM" id="SSF52540">
    <property type="entry name" value="P-loop containing nucleoside triphosphate hydrolases"/>
    <property type="match status" value="1"/>
</dbReference>
<evidence type="ECO:0000256" key="5">
    <source>
        <dbReference type="RuleBase" id="RU365059"/>
    </source>
</evidence>